<reference evidence="1" key="1">
    <citation type="journal article" date="2021" name="Proc. Natl. Acad. Sci. U.S.A.">
        <title>A Catalog of Tens of Thousands of Viruses from Human Metagenomes Reveals Hidden Associations with Chronic Diseases.</title>
        <authorList>
            <person name="Tisza M.J."/>
            <person name="Buck C.B."/>
        </authorList>
    </citation>
    <scope>NUCLEOTIDE SEQUENCE</scope>
    <source>
        <strain evidence="1">CtgN495</strain>
    </source>
</reference>
<organism evidence="1">
    <name type="scientific">Siphoviridae sp. ctgN495</name>
    <dbReference type="NCBI Taxonomy" id="2825608"/>
    <lineage>
        <taxon>Viruses</taxon>
        <taxon>Duplodnaviria</taxon>
        <taxon>Heunggongvirae</taxon>
        <taxon>Uroviricota</taxon>
        <taxon>Caudoviricetes</taxon>
    </lineage>
</organism>
<dbReference type="EMBL" id="BK016063">
    <property type="protein sequence ID" value="DAF92100.1"/>
    <property type="molecule type" value="Genomic_DNA"/>
</dbReference>
<proteinExistence type="predicted"/>
<evidence type="ECO:0000313" key="1">
    <source>
        <dbReference type="EMBL" id="DAF92100.1"/>
    </source>
</evidence>
<sequence length="236" mass="26604">MTMDEVTAQVGFLLGFPTNENVEEVDLRQAVLIAFRELKRYIRQSVERTVPFQTRIDLLKQDIHTNKVLNVQAAYPRIGLTMSNIDSGNVFQVAAAVNAYSTIGNTSSINIDPIMSELAMAQVRNTISTDFQWKYDPYNQVVYVTHRDPLPAMVTIRYVPDLQDVSEIQGTTWIDYLVRMSLAFAKISLGRSRSKYTIEGSNVTLDGDTLLQEANAELEAIRGELEPKKSRLVVLN</sequence>
<protein>
    <submittedName>
        <fullName evidence="1">Neck protein</fullName>
    </submittedName>
</protein>
<accession>A0A8S5UCC0</accession>
<name>A0A8S5UCC0_9CAUD</name>